<dbReference type="Proteomes" id="UP000660070">
    <property type="component" value="Unassembled WGS sequence"/>
</dbReference>
<keyword evidence="3" id="KW-0645">Protease</keyword>
<feature type="domain" description="CAAX prenyl protease 2/Lysostaphin resistance protein A-like" evidence="2">
    <location>
        <begin position="118"/>
        <end position="208"/>
    </location>
</feature>
<feature type="transmembrane region" description="Helical" evidence="1">
    <location>
        <begin position="196"/>
        <end position="214"/>
    </location>
</feature>
<protein>
    <submittedName>
        <fullName evidence="3">CPBP family intramembrane metalloprotease</fullName>
    </submittedName>
</protein>
<dbReference type="RefSeq" id="WP_196079288.1">
    <property type="nucleotide sequence ID" value="NZ_JADPVI010000001.1"/>
</dbReference>
<comment type="caution">
    <text evidence="3">The sequence shown here is derived from an EMBL/GenBank/DDBJ whole genome shotgun (WGS) entry which is preliminary data.</text>
</comment>
<sequence length="215" mass="24821">MKENKKIILGIILVLLIVAVSPLITEIFEKQLSFTQVLILSRLWQWTGLLLLFFYCRKILKEKIIIWKSEQQGILFYLLSVIAILATLFGMMVLIHLLHLPKENSPKLLQMLNAVKNNIPLIFLITLTAGVVEELFFRAFLQTRITTLTKSKLLGIFISTLIFALAHYAYGTWINMIGPFVIGLVFAVYYSKYRNIGVLIFIHFIWDFYALYTAA</sequence>
<evidence type="ECO:0000313" key="3">
    <source>
        <dbReference type="EMBL" id="MBF8456788.1"/>
    </source>
</evidence>
<feature type="transmembrane region" description="Helical" evidence="1">
    <location>
        <begin position="75"/>
        <end position="99"/>
    </location>
</feature>
<keyword evidence="1" id="KW-0812">Transmembrane</keyword>
<organism evidence="3 4">
    <name type="scientific">Kaistella gelatinilytica</name>
    <dbReference type="NCBI Taxonomy" id="2787636"/>
    <lineage>
        <taxon>Bacteria</taxon>
        <taxon>Pseudomonadati</taxon>
        <taxon>Bacteroidota</taxon>
        <taxon>Flavobacteriia</taxon>
        <taxon>Flavobacteriales</taxon>
        <taxon>Weeksellaceae</taxon>
        <taxon>Chryseobacterium group</taxon>
        <taxon>Kaistella</taxon>
    </lineage>
</organism>
<dbReference type="PANTHER" id="PTHR36435:SF1">
    <property type="entry name" value="CAAX AMINO TERMINAL PROTEASE FAMILY PROTEIN"/>
    <property type="match status" value="1"/>
</dbReference>
<reference evidence="3 4" key="1">
    <citation type="submission" date="2020-11" db="EMBL/GenBank/DDBJ databases">
        <title>Kaistella gelatinilytica sp. nov., a flavobacterium isolated from Antarctic Soil.</title>
        <authorList>
            <person name="Li J."/>
        </authorList>
    </citation>
    <scope>NUCLEOTIDE SEQUENCE [LARGE SCALE GENOMIC DNA]</scope>
    <source>
        <strain evidence="3 4">G5-32</strain>
    </source>
</reference>
<feature type="transmembrane region" description="Helical" evidence="1">
    <location>
        <begin position="119"/>
        <end position="141"/>
    </location>
</feature>
<dbReference type="PANTHER" id="PTHR36435">
    <property type="entry name" value="SLR1288 PROTEIN"/>
    <property type="match status" value="1"/>
</dbReference>
<dbReference type="InterPro" id="IPR052710">
    <property type="entry name" value="CAAX_protease"/>
</dbReference>
<dbReference type="Pfam" id="PF02517">
    <property type="entry name" value="Rce1-like"/>
    <property type="match status" value="1"/>
</dbReference>
<name>A0ABS0FAS0_9FLAO</name>
<keyword evidence="1" id="KW-0472">Membrane</keyword>
<dbReference type="GO" id="GO:0008237">
    <property type="term" value="F:metallopeptidase activity"/>
    <property type="evidence" value="ECO:0007669"/>
    <property type="project" value="UniProtKB-KW"/>
</dbReference>
<evidence type="ECO:0000259" key="2">
    <source>
        <dbReference type="Pfam" id="PF02517"/>
    </source>
</evidence>
<dbReference type="EMBL" id="JADPVI010000001">
    <property type="protein sequence ID" value="MBF8456788.1"/>
    <property type="molecule type" value="Genomic_DNA"/>
</dbReference>
<feature type="transmembrane region" description="Helical" evidence="1">
    <location>
        <begin position="7"/>
        <end position="28"/>
    </location>
</feature>
<keyword evidence="4" id="KW-1185">Reference proteome</keyword>
<feature type="transmembrane region" description="Helical" evidence="1">
    <location>
        <begin position="176"/>
        <end position="191"/>
    </location>
</feature>
<keyword evidence="3" id="KW-0482">Metalloprotease</keyword>
<proteinExistence type="predicted"/>
<gene>
    <name evidence="3" type="ORF">IV494_06285</name>
</gene>
<evidence type="ECO:0000256" key="1">
    <source>
        <dbReference type="SAM" id="Phobius"/>
    </source>
</evidence>
<dbReference type="InterPro" id="IPR003675">
    <property type="entry name" value="Rce1/LyrA-like_dom"/>
</dbReference>
<evidence type="ECO:0000313" key="4">
    <source>
        <dbReference type="Proteomes" id="UP000660070"/>
    </source>
</evidence>
<feature type="transmembrane region" description="Helical" evidence="1">
    <location>
        <begin position="34"/>
        <end position="55"/>
    </location>
</feature>
<keyword evidence="3" id="KW-0378">Hydrolase</keyword>
<accession>A0ABS0FAS0</accession>
<feature type="transmembrane region" description="Helical" evidence="1">
    <location>
        <begin position="153"/>
        <end position="170"/>
    </location>
</feature>
<keyword evidence="1" id="KW-1133">Transmembrane helix</keyword>